<protein>
    <submittedName>
        <fullName evidence="5">Alkaline phosphatase family protein</fullName>
    </submittedName>
</protein>
<dbReference type="EMBL" id="CP027850">
    <property type="protein sequence ID" value="AVQ02920.1"/>
    <property type="molecule type" value="Genomic_DNA"/>
</dbReference>
<keyword evidence="3 4" id="KW-0732">Signal</keyword>
<keyword evidence="6" id="KW-1185">Reference proteome</keyword>
<keyword evidence="1" id="KW-0597">Phosphoprotein</keyword>
<evidence type="ECO:0000256" key="1">
    <source>
        <dbReference type="ARBA" id="ARBA00022553"/>
    </source>
</evidence>
<dbReference type="InterPro" id="IPR017850">
    <property type="entry name" value="Alkaline_phosphatase_core_sf"/>
</dbReference>
<reference evidence="5 6" key="1">
    <citation type="journal article" date="2015" name="Biotechnol. Bioeng.">
        <title>Genome sequence and phenotypic characterization of Caulobacter segnis.</title>
        <authorList>
            <person name="Patel S."/>
            <person name="Fletcher B."/>
            <person name="Scott D.C."/>
            <person name="Ely B."/>
        </authorList>
    </citation>
    <scope>NUCLEOTIDE SEQUENCE [LARGE SCALE GENOMIC DNA]</scope>
    <source>
        <strain evidence="5 6">TK0059</strain>
    </source>
</reference>
<dbReference type="PANTHER" id="PTHR10151">
    <property type="entry name" value="ECTONUCLEOTIDE PYROPHOSPHATASE/PHOSPHODIESTERASE"/>
    <property type="match status" value="1"/>
</dbReference>
<dbReference type="CDD" id="cd16016">
    <property type="entry name" value="AP-SPAP"/>
    <property type="match status" value="1"/>
</dbReference>
<proteinExistence type="predicted"/>
<dbReference type="PIRSF" id="PIRSF031924">
    <property type="entry name" value="Pi-irrepressible_AP"/>
    <property type="match status" value="1"/>
</dbReference>
<dbReference type="SUPFAM" id="SSF53649">
    <property type="entry name" value="Alkaline phosphatase-like"/>
    <property type="match status" value="1"/>
</dbReference>
<organism evidence="5 6">
    <name type="scientific">Caulobacter segnis</name>
    <dbReference type="NCBI Taxonomy" id="88688"/>
    <lineage>
        <taxon>Bacteria</taxon>
        <taxon>Pseudomonadati</taxon>
        <taxon>Pseudomonadota</taxon>
        <taxon>Alphaproteobacteria</taxon>
        <taxon>Caulobacterales</taxon>
        <taxon>Caulobacteraceae</taxon>
        <taxon>Caulobacter</taxon>
    </lineage>
</organism>
<accession>A0ABN5IV35</accession>
<dbReference type="Gene3D" id="3.40.720.10">
    <property type="entry name" value="Alkaline Phosphatase, subunit A"/>
    <property type="match status" value="1"/>
</dbReference>
<feature type="chain" id="PRO_5046497649" evidence="4">
    <location>
        <begin position="26"/>
        <end position="557"/>
    </location>
</feature>
<dbReference type="InterPro" id="IPR026263">
    <property type="entry name" value="Alkaline_phosphatase_prok"/>
</dbReference>
<evidence type="ECO:0000313" key="6">
    <source>
        <dbReference type="Proteomes" id="UP000240527"/>
    </source>
</evidence>
<dbReference type="Proteomes" id="UP000240527">
    <property type="component" value="Chromosome"/>
</dbReference>
<keyword evidence="2" id="KW-0479">Metal-binding</keyword>
<evidence type="ECO:0000256" key="3">
    <source>
        <dbReference type="ARBA" id="ARBA00022729"/>
    </source>
</evidence>
<dbReference type="Pfam" id="PF01663">
    <property type="entry name" value="Phosphodiest"/>
    <property type="match status" value="1"/>
</dbReference>
<sequence length="557" mass="59673">MKTMLTCGALAAVLATGFAAQSALAAETKPDPKLVVVISVDQFSANLYAQHRPEFVGGLATLSQGVVYPNGYQSHAFTETCPGHSTLLTGKHPNKTGISANDWYDRATGKTVYCLADPTVTLADDPKGRAVSPANMVATTYGDWLKAVSPGSRVFGVSGKDRGAITMSGHKADGQFWYQPGFGFTTWVAPGQTAQERLKPVAAFNAKLSADLKAHPFAWDYAKASAKRCRTLEAEYDTGGRHWRAALPIPAGTSDADKQRDLYASPYTDQVTLELAQRLRETYGLGDGPQVDLLTISLSATDFIGHRYGTRGPEMCDQVARLDARLGVFLKSLDKVKGGVLVVLAADHGGADFAERLHDEGYGVERVIGKPWIAKLNAQLRSDLGLAWDPLVADGGIDQIYVVGPDRKTPSPADRARITAAALTLINRDPVVAQAFDSNAIFTMEAAPADASPEELSVAERVRRSAYPGRVGDILIAFRPDRVPATAGATYVSTHGSPWDYDRRVPILFWWKGAAPHERVLPLDTVDIAPTLAAVTGVKPPADLDGVCRPLAYGGKC</sequence>
<evidence type="ECO:0000313" key="5">
    <source>
        <dbReference type="EMBL" id="AVQ02920.1"/>
    </source>
</evidence>
<dbReference type="InterPro" id="IPR002591">
    <property type="entry name" value="Phosphodiest/P_Trfase"/>
</dbReference>
<evidence type="ECO:0000256" key="2">
    <source>
        <dbReference type="ARBA" id="ARBA00022723"/>
    </source>
</evidence>
<name>A0ABN5IV35_9CAUL</name>
<dbReference type="Gene3D" id="3.30.1360.150">
    <property type="match status" value="1"/>
</dbReference>
<evidence type="ECO:0000256" key="4">
    <source>
        <dbReference type="SAM" id="SignalP"/>
    </source>
</evidence>
<feature type="signal peptide" evidence="4">
    <location>
        <begin position="1"/>
        <end position="25"/>
    </location>
</feature>
<gene>
    <name evidence="5" type="ORF">B7G68_14295</name>
</gene>
<dbReference type="PANTHER" id="PTHR10151:SF120">
    <property type="entry name" value="BIS(5'-ADENOSYL)-TRIPHOSPHATASE"/>
    <property type="match status" value="1"/>
</dbReference>